<dbReference type="GO" id="GO:0050661">
    <property type="term" value="F:NADP binding"/>
    <property type="evidence" value="ECO:0007669"/>
    <property type="project" value="InterPro"/>
</dbReference>
<dbReference type="GO" id="GO:0008679">
    <property type="term" value="F:2-hydroxy-3-oxopropionate reductase activity"/>
    <property type="evidence" value="ECO:0007669"/>
    <property type="project" value="UniProtKB-EC"/>
</dbReference>
<evidence type="ECO:0000256" key="1">
    <source>
        <dbReference type="ARBA" id="ARBA00023002"/>
    </source>
</evidence>
<dbReference type="SUPFAM" id="SSF48179">
    <property type="entry name" value="6-phosphogluconate dehydrogenase C-terminal domain-like"/>
    <property type="match status" value="1"/>
</dbReference>
<keyword evidence="2" id="KW-0520">NAD</keyword>
<dbReference type="InterPro" id="IPR008927">
    <property type="entry name" value="6-PGluconate_DH-like_C_sf"/>
</dbReference>
<name>A0A1J5SSV0_9ZZZZ</name>
<gene>
    <name evidence="5" type="primary">glxR_2</name>
    <name evidence="5" type="ORF">GALL_72390</name>
</gene>
<evidence type="ECO:0000259" key="4">
    <source>
        <dbReference type="Pfam" id="PF14833"/>
    </source>
</evidence>
<feature type="domain" description="6-phosphogluconate dehydrogenase NADP-binding" evidence="3">
    <location>
        <begin position="2"/>
        <end position="158"/>
    </location>
</feature>
<evidence type="ECO:0000256" key="2">
    <source>
        <dbReference type="ARBA" id="ARBA00023027"/>
    </source>
</evidence>
<sequence>MKIGFIGLGHMGSGMASRLCQAGYEVAVYNRSAQRMQPLLDAGARAAATIGEACAADVVFTMLADDKALEDVVMRPDGMLEHLAADAIHVSCSTVSVALSANLALAHGRKRQGYVAAPVFGRPDAAASGKLFMVAAGKQEMVAKVMPLFDVLGQRTFVVSDVPEKANLVKLSGNFMIATVIESLGEAMSLVEKGGVDRHQYLELLTSSLFNVPIYKNYGGMIANRNFEPAGFAARLGQKDLKLVLSAAEELQVALPFANILRDRFLNLAAHGGENMDWSAIGSLAARDAALQA</sequence>
<reference evidence="5" key="1">
    <citation type="submission" date="2016-10" db="EMBL/GenBank/DDBJ databases">
        <title>Sequence of Gallionella enrichment culture.</title>
        <authorList>
            <person name="Poehlein A."/>
            <person name="Muehling M."/>
            <person name="Daniel R."/>
        </authorList>
    </citation>
    <scope>NUCLEOTIDE SEQUENCE</scope>
</reference>
<evidence type="ECO:0000259" key="3">
    <source>
        <dbReference type="Pfam" id="PF03446"/>
    </source>
</evidence>
<dbReference type="PANTHER" id="PTHR43580:SF2">
    <property type="entry name" value="CYTOKINE-LIKE NUCLEAR FACTOR N-PAC"/>
    <property type="match status" value="1"/>
</dbReference>
<dbReference type="PANTHER" id="PTHR43580">
    <property type="entry name" value="OXIDOREDUCTASE GLYR1-RELATED"/>
    <property type="match status" value="1"/>
</dbReference>
<evidence type="ECO:0000313" key="5">
    <source>
        <dbReference type="EMBL" id="OIR11067.1"/>
    </source>
</evidence>
<protein>
    <submittedName>
        <fullName evidence="5">2-hydroxy-3-oxopropionate reductase</fullName>
        <ecNumber evidence="5">1.1.1.60</ecNumber>
    </submittedName>
</protein>
<dbReference type="InterPro" id="IPR006115">
    <property type="entry name" value="6PGDH_NADP-bd"/>
</dbReference>
<dbReference type="Gene3D" id="3.40.50.720">
    <property type="entry name" value="NAD(P)-binding Rossmann-like Domain"/>
    <property type="match status" value="1"/>
</dbReference>
<dbReference type="PIRSF" id="PIRSF000103">
    <property type="entry name" value="HIBADH"/>
    <property type="match status" value="1"/>
</dbReference>
<proteinExistence type="predicted"/>
<dbReference type="SUPFAM" id="SSF51735">
    <property type="entry name" value="NAD(P)-binding Rossmann-fold domains"/>
    <property type="match status" value="1"/>
</dbReference>
<comment type="caution">
    <text evidence="5">The sequence shown here is derived from an EMBL/GenBank/DDBJ whole genome shotgun (WGS) entry which is preliminary data.</text>
</comment>
<organism evidence="5">
    <name type="scientific">mine drainage metagenome</name>
    <dbReference type="NCBI Taxonomy" id="410659"/>
    <lineage>
        <taxon>unclassified sequences</taxon>
        <taxon>metagenomes</taxon>
        <taxon>ecological metagenomes</taxon>
    </lineage>
</organism>
<accession>A0A1J5SSV0</accession>
<feature type="domain" description="3-hydroxyisobutyrate dehydrogenase-like NAD-binding" evidence="4">
    <location>
        <begin position="166"/>
        <end position="281"/>
    </location>
</feature>
<dbReference type="InterPro" id="IPR051265">
    <property type="entry name" value="HIBADH-related_NP60_sf"/>
</dbReference>
<dbReference type="InterPro" id="IPR036291">
    <property type="entry name" value="NAD(P)-bd_dom_sf"/>
</dbReference>
<dbReference type="EMBL" id="MLJW01000021">
    <property type="protein sequence ID" value="OIR11067.1"/>
    <property type="molecule type" value="Genomic_DNA"/>
</dbReference>
<dbReference type="InterPro" id="IPR015815">
    <property type="entry name" value="HIBADH-related"/>
</dbReference>
<dbReference type="Gene3D" id="1.10.1040.10">
    <property type="entry name" value="N-(1-d-carboxylethyl)-l-norvaline Dehydrogenase, domain 2"/>
    <property type="match status" value="1"/>
</dbReference>
<dbReference type="PROSITE" id="PS00895">
    <property type="entry name" value="3_HYDROXYISOBUT_DH"/>
    <property type="match status" value="1"/>
</dbReference>
<dbReference type="Pfam" id="PF14833">
    <property type="entry name" value="NAD_binding_11"/>
    <property type="match status" value="1"/>
</dbReference>
<dbReference type="InterPro" id="IPR029154">
    <property type="entry name" value="HIBADH-like_NADP-bd"/>
</dbReference>
<dbReference type="InterPro" id="IPR002204">
    <property type="entry name" value="3-OH-isobutyrate_DH-rel_CS"/>
</dbReference>
<dbReference type="GO" id="GO:0051287">
    <property type="term" value="F:NAD binding"/>
    <property type="evidence" value="ECO:0007669"/>
    <property type="project" value="InterPro"/>
</dbReference>
<dbReference type="EC" id="1.1.1.60" evidence="5"/>
<dbReference type="AlphaFoldDB" id="A0A1J5SSV0"/>
<dbReference type="Pfam" id="PF03446">
    <property type="entry name" value="NAD_binding_2"/>
    <property type="match status" value="1"/>
</dbReference>
<dbReference type="InterPro" id="IPR013328">
    <property type="entry name" value="6PGD_dom2"/>
</dbReference>
<keyword evidence="1 5" id="KW-0560">Oxidoreductase</keyword>